<dbReference type="Pfam" id="PF11696">
    <property type="entry name" value="DUF3292"/>
    <property type="match status" value="1"/>
</dbReference>
<dbReference type="EMBL" id="KN847479">
    <property type="protein sequence ID" value="KIX03281.1"/>
    <property type="molecule type" value="Genomic_DNA"/>
</dbReference>
<dbReference type="STRING" id="1442369.A0A0D2IJ31"/>
<keyword evidence="2" id="KW-0812">Transmembrane</keyword>
<dbReference type="InterPro" id="IPR021709">
    <property type="entry name" value="DUF3292"/>
</dbReference>
<dbReference type="PANTHER" id="PTHR38694">
    <property type="entry name" value="CONSERVED EXPRESSED PROTEIN"/>
    <property type="match status" value="1"/>
</dbReference>
<dbReference type="PANTHER" id="PTHR38694:SF1">
    <property type="entry name" value="PEROXIN DOMAIN-CONTAINING PROTEIN"/>
    <property type="match status" value="1"/>
</dbReference>
<dbReference type="GeneID" id="25294904"/>
<keyword evidence="4" id="KW-1185">Reference proteome</keyword>
<organism evidence="3 4">
    <name type="scientific">Rhinocladiella mackenziei CBS 650.93</name>
    <dbReference type="NCBI Taxonomy" id="1442369"/>
    <lineage>
        <taxon>Eukaryota</taxon>
        <taxon>Fungi</taxon>
        <taxon>Dikarya</taxon>
        <taxon>Ascomycota</taxon>
        <taxon>Pezizomycotina</taxon>
        <taxon>Eurotiomycetes</taxon>
        <taxon>Chaetothyriomycetidae</taxon>
        <taxon>Chaetothyriales</taxon>
        <taxon>Herpotrichiellaceae</taxon>
        <taxon>Rhinocladiella</taxon>
    </lineage>
</organism>
<feature type="region of interest" description="Disordered" evidence="1">
    <location>
        <begin position="1"/>
        <end position="24"/>
    </location>
</feature>
<proteinExistence type="predicted"/>
<evidence type="ECO:0000313" key="4">
    <source>
        <dbReference type="Proteomes" id="UP000053617"/>
    </source>
</evidence>
<dbReference type="OrthoDB" id="1708389at2759"/>
<dbReference type="RefSeq" id="XP_013270417.1">
    <property type="nucleotide sequence ID" value="XM_013414963.1"/>
</dbReference>
<dbReference type="VEuPathDB" id="FungiDB:Z518_06833"/>
<evidence type="ECO:0000256" key="2">
    <source>
        <dbReference type="SAM" id="Phobius"/>
    </source>
</evidence>
<feature type="transmembrane region" description="Helical" evidence="2">
    <location>
        <begin position="192"/>
        <end position="219"/>
    </location>
</feature>
<keyword evidence="2" id="KW-1133">Transmembrane helix</keyword>
<name>A0A0D2IJ31_9EURO</name>
<protein>
    <submittedName>
        <fullName evidence="3">Uncharacterized protein</fullName>
    </submittedName>
</protein>
<reference evidence="3 4" key="1">
    <citation type="submission" date="2015-01" db="EMBL/GenBank/DDBJ databases">
        <title>The Genome Sequence of Rhinocladiella mackenzie CBS 650.93.</title>
        <authorList>
            <consortium name="The Broad Institute Genomics Platform"/>
            <person name="Cuomo C."/>
            <person name="de Hoog S."/>
            <person name="Gorbushina A."/>
            <person name="Stielow B."/>
            <person name="Teixiera M."/>
            <person name="Abouelleil A."/>
            <person name="Chapman S.B."/>
            <person name="Priest M."/>
            <person name="Young S.K."/>
            <person name="Wortman J."/>
            <person name="Nusbaum C."/>
            <person name="Birren B."/>
        </authorList>
    </citation>
    <scope>NUCLEOTIDE SEQUENCE [LARGE SCALE GENOMIC DNA]</scope>
    <source>
        <strain evidence="3 4">CBS 650.93</strain>
    </source>
</reference>
<keyword evidence="2" id="KW-0472">Membrane</keyword>
<sequence length="677" mass="74266">MPMPGYVFRDGGTTPPPEENTDSEFRKRITQATIPITATSKTPPGQNTSTGHQLATGEHDILGAAQKAGMEDRITHQGWQANAVDVDTLVDGLPNEELWIWIRRFNKASSRLQSGVGWDTRLPHCQQIYHVKAIPETPLGGLDLYMVEDDDFSPDRLRSNVERLYMTVIVGLIGLGKHIARLRSWREPRRTAAFAAVYFLAWIFNVITPASLTTIIVLVTVPQSRDILFPPAPPAGVLGSHDNVAGAPEKYPGEAVEQDASNWVSRIASVASRILDSSMPDPPKIATTAADASSSVAQGVILEEDHDQAKQPMEDAIWRQMRPAMHVIGDISDMWERLANALSPTPPFSSTKRLQLGAALVPLFLWSLVTKPPWVMKGSTFFAGFVFFSDPLMRRGIEWLNRNIPDWPKYLEMRNTLLKGVPTNAQLTITLLRIGEANRTPLPPPDELADIDKETITVNRLDASHSEVEDVITVDKPSGTDGTEGDEPQKMKKGGFGAKVLSAFKHTTAGAVEPELATDSTRATMGSHPAQKKWGGLPPKAEQKANAVEGLVEFQGRRNGRKAAMYVDSSVSPASGNKPASPCVYFTTHLDGNEIVESVPRHPDWAVSIADLTEVKKIGGLGWKGKILAGRATNREVEESIELITGDGKRYRTMTLEGRDTLFNRIISMGQQVWGGY</sequence>
<dbReference type="Proteomes" id="UP000053617">
    <property type="component" value="Unassembled WGS sequence"/>
</dbReference>
<accession>A0A0D2IJ31</accession>
<dbReference type="AlphaFoldDB" id="A0A0D2IJ31"/>
<gene>
    <name evidence="3" type="ORF">Z518_06833</name>
</gene>
<dbReference type="HOGENOM" id="CLU_025989_0_0_1"/>
<evidence type="ECO:0000313" key="3">
    <source>
        <dbReference type="EMBL" id="KIX03281.1"/>
    </source>
</evidence>
<evidence type="ECO:0000256" key="1">
    <source>
        <dbReference type="SAM" id="MobiDB-lite"/>
    </source>
</evidence>